<accession>A0A3G9FXV1</accession>
<name>A0A3G9FXV1_9CAUL</name>
<dbReference type="AlphaFoldDB" id="A0A3G9FXV1"/>
<dbReference type="Proteomes" id="UP000278756">
    <property type="component" value="Chromosome 1"/>
</dbReference>
<dbReference type="EMBL" id="AP018827">
    <property type="protein sequence ID" value="BBF79932.1"/>
    <property type="molecule type" value="Genomic_DNA"/>
</dbReference>
<dbReference type="InterPro" id="IPR009899">
    <property type="entry name" value="ArdA"/>
</dbReference>
<reference evidence="2" key="2">
    <citation type="journal article" date="2017" name="Plant Physiol. Biochem.">
        <title>Differential oxidative and antioxidative response of duckweed Lemna minor toward plant growth promoting/inhibiting bacteria.</title>
        <authorList>
            <person name="Ishizawa H."/>
            <person name="Kuroda M."/>
            <person name="Morikawa M."/>
            <person name="Ike M."/>
        </authorList>
    </citation>
    <scope>NUCLEOTIDE SEQUENCE [LARGE SCALE GENOMIC DNA]</scope>
    <source>
        <strain evidence="2">M6</strain>
    </source>
</reference>
<dbReference type="Gene3D" id="1.10.10.1190">
    <property type="entry name" value="Antirestriction protein ArdA, domain 3"/>
    <property type="match status" value="1"/>
</dbReference>
<dbReference type="Pfam" id="PF07275">
    <property type="entry name" value="ArdA"/>
    <property type="match status" value="1"/>
</dbReference>
<gene>
    <name evidence="1" type="ORF">EM6_0509</name>
</gene>
<organism evidence="1 2">
    <name type="scientific">Asticcacaulis excentricus</name>
    <dbReference type="NCBI Taxonomy" id="78587"/>
    <lineage>
        <taxon>Bacteria</taxon>
        <taxon>Pseudomonadati</taxon>
        <taxon>Pseudomonadota</taxon>
        <taxon>Alphaproteobacteria</taxon>
        <taxon>Caulobacterales</taxon>
        <taxon>Caulobacteraceae</taxon>
        <taxon>Asticcacaulis</taxon>
    </lineage>
</organism>
<evidence type="ECO:0000313" key="1">
    <source>
        <dbReference type="EMBL" id="BBF79932.1"/>
    </source>
</evidence>
<protein>
    <recommendedName>
        <fullName evidence="3">Antirestriction protein ArdA</fullName>
    </recommendedName>
</protein>
<dbReference type="InterPro" id="IPR041893">
    <property type="entry name" value="ArdA_dom3"/>
</dbReference>
<evidence type="ECO:0008006" key="3">
    <source>
        <dbReference type="Google" id="ProtNLM"/>
    </source>
</evidence>
<sequence length="168" mass="18889">MTTLFAQPYDITASGFYFNTASEFSAKAAKLKNDYSQPVEEFEIQFIEGEYLDAKMFEALGVNQANHAAFLEAVTDWSDDDKIKVIIAVGEAGYKFTLGDDAPHQYEVNLYPADSIADLAAQFIEEGLYGEIPEPLRNYIDYEAIARDLSVEYEEILLGGTRYIYRCG</sequence>
<dbReference type="OrthoDB" id="944647at2"/>
<evidence type="ECO:0000313" key="2">
    <source>
        <dbReference type="Proteomes" id="UP000278756"/>
    </source>
</evidence>
<dbReference type="RefSeq" id="WP_126420085.1">
    <property type="nucleotide sequence ID" value="NZ_AP018827.1"/>
</dbReference>
<proteinExistence type="predicted"/>
<reference evidence="2" key="1">
    <citation type="journal article" date="2017" name="Biotechnol. Biofuels">
        <title>Evaluation of environmental bacterial communities as a factor affecting the growth of duckweed Lemna minor.</title>
        <authorList>
            <person name="Ishizawa H."/>
            <person name="Kuroda M."/>
            <person name="Morikawa M."/>
            <person name="Ike M."/>
        </authorList>
    </citation>
    <scope>NUCLEOTIDE SEQUENCE [LARGE SCALE GENOMIC DNA]</scope>
    <source>
        <strain evidence="2">M6</strain>
    </source>
</reference>